<dbReference type="AlphaFoldDB" id="A0A1D1VJI5"/>
<evidence type="ECO:0000256" key="5">
    <source>
        <dbReference type="ARBA" id="ARBA00023136"/>
    </source>
</evidence>
<comment type="function">
    <text evidence="7">Choline transporter.</text>
</comment>
<keyword evidence="10" id="KW-1185">Reference proteome</keyword>
<name>A0A1D1VJI5_RAMVA</name>
<accession>A0A1D1VJI5</accession>
<keyword evidence="6" id="KW-0325">Glycoprotein</keyword>
<feature type="transmembrane region" description="Helical" evidence="7">
    <location>
        <begin position="352"/>
        <end position="371"/>
    </location>
</feature>
<feature type="transmembrane region" description="Helical" evidence="7">
    <location>
        <begin position="250"/>
        <end position="271"/>
    </location>
</feature>
<evidence type="ECO:0000256" key="1">
    <source>
        <dbReference type="ARBA" id="ARBA00004141"/>
    </source>
</evidence>
<keyword evidence="5 7" id="KW-0472">Membrane</keyword>
<comment type="similarity">
    <text evidence="2 7">Belongs to the CTL (choline transporter-like) family.</text>
</comment>
<keyword evidence="3 7" id="KW-0812">Transmembrane</keyword>
<organism evidence="9 10">
    <name type="scientific">Ramazzottius varieornatus</name>
    <name type="common">Water bear</name>
    <name type="synonym">Tardigrade</name>
    <dbReference type="NCBI Taxonomy" id="947166"/>
    <lineage>
        <taxon>Eukaryota</taxon>
        <taxon>Metazoa</taxon>
        <taxon>Ecdysozoa</taxon>
        <taxon>Tardigrada</taxon>
        <taxon>Eutardigrada</taxon>
        <taxon>Parachela</taxon>
        <taxon>Hypsibioidea</taxon>
        <taxon>Ramazzottiidae</taxon>
        <taxon>Ramazzottius</taxon>
    </lineage>
</organism>
<evidence type="ECO:0000313" key="9">
    <source>
        <dbReference type="EMBL" id="GAV01787.1"/>
    </source>
</evidence>
<evidence type="ECO:0000256" key="8">
    <source>
        <dbReference type="SAM" id="MobiDB-lite"/>
    </source>
</evidence>
<feature type="compositionally biased region" description="Basic and acidic residues" evidence="8">
    <location>
        <begin position="13"/>
        <end position="27"/>
    </location>
</feature>
<dbReference type="PANTHER" id="PTHR12385:SF14">
    <property type="entry name" value="CHOLINE TRANSPORTER-LIKE 2"/>
    <property type="match status" value="1"/>
</dbReference>
<feature type="transmembrane region" description="Helical" evidence="7">
    <location>
        <begin position="223"/>
        <end position="244"/>
    </location>
</feature>
<dbReference type="GO" id="GO:0022857">
    <property type="term" value="F:transmembrane transporter activity"/>
    <property type="evidence" value="ECO:0007669"/>
    <property type="project" value="UniProtKB-UniRule"/>
</dbReference>
<gene>
    <name evidence="9" type="primary">RvY_12443-1</name>
    <name evidence="9" type="synonym">RvY_12443.1</name>
    <name evidence="9" type="ORF">RvY_12443</name>
</gene>
<sequence>MADDTKSGTPSGQRREFLDGSEAEPRPADTPLLNQQKTVPILVRSKIFENDPASPNSSQRPYLFYFDLTMCLGPSVLVSGCPTPSICVSNCPNTSFSYLQLSYKSLLSDDDKKQLICQDDVDLSQAMTYQVLTSYVAAQKCTSYYLDSGEVNGRCIPGIAHNHTDDDGLNQTQNATDTINVTSGGAPGLPSTTDIVSGSYWLMTLMKTELALENVARDYRASWWAITIGFVGAMILAFLWIIVMRYISGVAVWVAILGVIGLLSYGCYICIERYTGMKDAQASLGTSAQFRLTLDLSSYMAQPDTWLAFGIILAILLAVLLLVVLSLRSRIQLAIALLEEGSRAVGDTLSTLFFPIFPFVMQCAILAWGIFTAMYLQSCGTVTGVVYNSTDNTTVGQRNNDSCDPNVFDDTAADAACQFKSYSTANELIYYKVFNLVGVFWGIFFVLALGEMTLAGAFASWVAALDNVTAFLLFMGKLVVVGIMGTLAFEKTLII</sequence>
<dbReference type="Proteomes" id="UP000186922">
    <property type="component" value="Unassembled WGS sequence"/>
</dbReference>
<evidence type="ECO:0000256" key="7">
    <source>
        <dbReference type="RuleBase" id="RU368066"/>
    </source>
</evidence>
<comment type="caution">
    <text evidence="7">Lacks conserved residue(s) required for the propagation of feature annotation.</text>
</comment>
<dbReference type="STRING" id="947166.A0A1D1VJI5"/>
<comment type="subcellular location">
    <subcellularLocation>
        <location evidence="7">Cell membrane</location>
        <topology evidence="7">Multi-pass membrane protein</topology>
    </subcellularLocation>
    <subcellularLocation>
        <location evidence="1">Membrane</location>
        <topology evidence="1">Multi-pass membrane protein</topology>
    </subcellularLocation>
</comment>
<feature type="transmembrane region" description="Helical" evidence="7">
    <location>
        <begin position="470"/>
        <end position="489"/>
    </location>
</feature>
<feature type="transmembrane region" description="Helical" evidence="7">
    <location>
        <begin position="429"/>
        <end position="450"/>
    </location>
</feature>
<evidence type="ECO:0000313" key="10">
    <source>
        <dbReference type="Proteomes" id="UP000186922"/>
    </source>
</evidence>
<reference evidence="9 10" key="1">
    <citation type="journal article" date="2016" name="Nat. Commun.">
        <title>Extremotolerant tardigrade genome and improved radiotolerance of human cultured cells by tardigrade-unique protein.</title>
        <authorList>
            <person name="Hashimoto T."/>
            <person name="Horikawa D.D."/>
            <person name="Saito Y."/>
            <person name="Kuwahara H."/>
            <person name="Kozuka-Hata H."/>
            <person name="Shin-I T."/>
            <person name="Minakuchi Y."/>
            <person name="Ohishi K."/>
            <person name="Motoyama A."/>
            <person name="Aizu T."/>
            <person name="Enomoto A."/>
            <person name="Kondo K."/>
            <person name="Tanaka S."/>
            <person name="Hara Y."/>
            <person name="Koshikawa S."/>
            <person name="Sagara H."/>
            <person name="Miura T."/>
            <person name="Yokobori S."/>
            <person name="Miyagawa K."/>
            <person name="Suzuki Y."/>
            <person name="Kubo T."/>
            <person name="Oyama M."/>
            <person name="Kohara Y."/>
            <person name="Fujiyama A."/>
            <person name="Arakawa K."/>
            <person name="Katayama T."/>
            <person name="Toyoda A."/>
            <person name="Kunieda T."/>
        </authorList>
    </citation>
    <scope>NUCLEOTIDE SEQUENCE [LARGE SCALE GENOMIC DNA]</scope>
    <source>
        <strain evidence="9 10">YOKOZUNA-1</strain>
    </source>
</reference>
<comment type="caution">
    <text evidence="9">The sequence shown here is derived from an EMBL/GenBank/DDBJ whole genome shotgun (WGS) entry which is preliminary data.</text>
</comment>
<proteinExistence type="inferred from homology"/>
<dbReference type="InterPro" id="IPR007603">
    <property type="entry name" value="Choline_transptr-like"/>
</dbReference>
<protein>
    <recommendedName>
        <fullName evidence="7">Choline transporter-like protein</fullName>
    </recommendedName>
</protein>
<dbReference type="GO" id="GO:0005886">
    <property type="term" value="C:plasma membrane"/>
    <property type="evidence" value="ECO:0007669"/>
    <property type="project" value="UniProtKB-SubCell"/>
</dbReference>
<keyword evidence="4 7" id="KW-1133">Transmembrane helix</keyword>
<feature type="region of interest" description="Disordered" evidence="8">
    <location>
        <begin position="1"/>
        <end position="35"/>
    </location>
</feature>
<dbReference type="Pfam" id="PF04515">
    <property type="entry name" value="Choline_transpo"/>
    <property type="match status" value="1"/>
</dbReference>
<evidence type="ECO:0000256" key="4">
    <source>
        <dbReference type="ARBA" id="ARBA00022989"/>
    </source>
</evidence>
<dbReference type="OrthoDB" id="420519at2759"/>
<evidence type="ECO:0000256" key="6">
    <source>
        <dbReference type="ARBA" id="ARBA00023180"/>
    </source>
</evidence>
<evidence type="ECO:0000256" key="2">
    <source>
        <dbReference type="ARBA" id="ARBA00007168"/>
    </source>
</evidence>
<dbReference type="EMBL" id="BDGG01000007">
    <property type="protein sequence ID" value="GAV01787.1"/>
    <property type="molecule type" value="Genomic_DNA"/>
</dbReference>
<dbReference type="PANTHER" id="PTHR12385">
    <property type="entry name" value="CHOLINE TRANSPORTER-LIKE (SLC FAMILY 44)"/>
    <property type="match status" value="1"/>
</dbReference>
<evidence type="ECO:0000256" key="3">
    <source>
        <dbReference type="ARBA" id="ARBA00022692"/>
    </source>
</evidence>
<feature type="transmembrane region" description="Helical" evidence="7">
    <location>
        <begin position="306"/>
        <end position="327"/>
    </location>
</feature>